<dbReference type="eggNOG" id="COG3184">
    <property type="taxonomic scope" value="Bacteria"/>
</dbReference>
<organism evidence="3 4">
    <name type="scientific">Croceibacter atlanticus (strain ATCC BAA-628 / JCM 21780 / CIP 108009 / IAM 15332 / KCTC 12090 / HTCC2559)</name>
    <dbReference type="NCBI Taxonomy" id="216432"/>
    <lineage>
        <taxon>Bacteria</taxon>
        <taxon>Pseudomonadati</taxon>
        <taxon>Bacteroidota</taxon>
        <taxon>Flavobacteriia</taxon>
        <taxon>Flavobacteriales</taxon>
        <taxon>Flavobacteriaceae</taxon>
        <taxon>Croceibacter</taxon>
    </lineage>
</organism>
<keyword evidence="1" id="KW-0732">Signal</keyword>
<reference evidence="3 4" key="1">
    <citation type="journal article" date="2010" name="J. Bacteriol.">
        <title>The complete genome sequence of Croceibacter atlanticus HTCC2559T.</title>
        <authorList>
            <person name="Oh H.M."/>
            <person name="Kang I."/>
            <person name="Ferriera S."/>
            <person name="Giovannoni S.J."/>
            <person name="Cho J.C."/>
        </authorList>
    </citation>
    <scope>NUCLEOTIDE SEQUENCE [LARGE SCALE GENOMIC DNA]</scope>
    <source>
        <strain evidence="4">ATCC BAA-628 / HTCC2559 / KCTC 12090</strain>
    </source>
</reference>
<accession>A3U883</accession>
<dbReference type="Proteomes" id="UP000002297">
    <property type="component" value="Chromosome"/>
</dbReference>
<dbReference type="OrthoDB" id="1143459at2"/>
<dbReference type="GeneID" id="89453139"/>
<sequence>MKTYFISALVCLMSVMSWGQVEEGYEDTLKKMFEVSGTEAAYQSTIKQMVGMYKSQKSDVPADAWDSLEKEFLAMSLNDLTKMLVPVYSKHLTKNDLEELIAFYQTEVGTKFANSTPAIMQESMQVGQQWGMELGKRFNEKMSEQGY</sequence>
<evidence type="ECO:0000259" key="2">
    <source>
        <dbReference type="Pfam" id="PF09832"/>
    </source>
</evidence>
<feature type="domain" description="DUF2059" evidence="2">
    <location>
        <begin position="79"/>
        <end position="134"/>
    </location>
</feature>
<dbReference type="Pfam" id="PF09832">
    <property type="entry name" value="DUF2059"/>
    <property type="match status" value="1"/>
</dbReference>
<evidence type="ECO:0000313" key="4">
    <source>
        <dbReference type="Proteomes" id="UP000002297"/>
    </source>
</evidence>
<dbReference type="STRING" id="216432.CA2559_06805"/>
<gene>
    <name evidence="3" type="ordered locus">CA2559_06805</name>
</gene>
<dbReference type="KEGG" id="cat:CA2559_06805"/>
<feature type="chain" id="PRO_5002660331" description="DUF2059 domain-containing protein" evidence="1">
    <location>
        <begin position="20"/>
        <end position="147"/>
    </location>
</feature>
<dbReference type="HOGENOM" id="CLU_107918_0_1_10"/>
<evidence type="ECO:0000313" key="3">
    <source>
        <dbReference type="EMBL" id="EAP88450.1"/>
    </source>
</evidence>
<keyword evidence="4" id="KW-1185">Reference proteome</keyword>
<dbReference type="EMBL" id="CP002046">
    <property type="protein sequence ID" value="EAP88450.1"/>
    <property type="molecule type" value="Genomic_DNA"/>
</dbReference>
<proteinExistence type="predicted"/>
<dbReference type="RefSeq" id="WP_013187118.1">
    <property type="nucleotide sequence ID" value="NC_014230.1"/>
</dbReference>
<dbReference type="AlphaFoldDB" id="A3U883"/>
<dbReference type="InterPro" id="IPR018637">
    <property type="entry name" value="DUF2059"/>
</dbReference>
<evidence type="ECO:0000256" key="1">
    <source>
        <dbReference type="SAM" id="SignalP"/>
    </source>
</evidence>
<feature type="signal peptide" evidence="1">
    <location>
        <begin position="1"/>
        <end position="19"/>
    </location>
</feature>
<protein>
    <recommendedName>
        <fullName evidence="2">DUF2059 domain-containing protein</fullName>
    </recommendedName>
</protein>
<name>A3U883_CROAH</name>